<dbReference type="InterPro" id="IPR000488">
    <property type="entry name" value="Death_dom"/>
</dbReference>
<evidence type="ECO:0000313" key="4">
    <source>
        <dbReference type="Proteomes" id="UP001174909"/>
    </source>
</evidence>
<feature type="compositionally biased region" description="Low complexity" evidence="1">
    <location>
        <begin position="130"/>
        <end position="140"/>
    </location>
</feature>
<evidence type="ECO:0000256" key="1">
    <source>
        <dbReference type="SAM" id="MobiDB-lite"/>
    </source>
</evidence>
<feature type="region of interest" description="Disordered" evidence="1">
    <location>
        <begin position="118"/>
        <end position="145"/>
    </location>
</feature>
<organism evidence="3 4">
    <name type="scientific">Geodia barretti</name>
    <name type="common">Barrett's horny sponge</name>
    <dbReference type="NCBI Taxonomy" id="519541"/>
    <lineage>
        <taxon>Eukaryota</taxon>
        <taxon>Metazoa</taxon>
        <taxon>Porifera</taxon>
        <taxon>Demospongiae</taxon>
        <taxon>Heteroscleromorpha</taxon>
        <taxon>Tetractinellida</taxon>
        <taxon>Astrophorina</taxon>
        <taxon>Geodiidae</taxon>
        <taxon>Geodia</taxon>
    </lineage>
</organism>
<feature type="domain" description="Death" evidence="2">
    <location>
        <begin position="167"/>
        <end position="238"/>
    </location>
</feature>
<dbReference type="Proteomes" id="UP001174909">
    <property type="component" value="Unassembled WGS sequence"/>
</dbReference>
<comment type="caution">
    <text evidence="3">The sequence shown here is derived from an EMBL/GenBank/DDBJ whole genome shotgun (WGS) entry which is preliminary data.</text>
</comment>
<reference evidence="3" key="1">
    <citation type="submission" date="2023-03" db="EMBL/GenBank/DDBJ databases">
        <authorList>
            <person name="Steffen K."/>
            <person name="Cardenas P."/>
        </authorList>
    </citation>
    <scope>NUCLEOTIDE SEQUENCE</scope>
</reference>
<proteinExistence type="predicted"/>
<gene>
    <name evidence="3" type="ORF">GBAR_LOCUS20842</name>
</gene>
<dbReference type="GO" id="GO:0007165">
    <property type="term" value="P:signal transduction"/>
    <property type="evidence" value="ECO:0007669"/>
    <property type="project" value="InterPro"/>
</dbReference>
<protein>
    <recommendedName>
        <fullName evidence="2">Death domain-containing protein</fullName>
    </recommendedName>
</protein>
<accession>A0AA35SW93</accession>
<dbReference type="AlphaFoldDB" id="A0AA35SW93"/>
<evidence type="ECO:0000313" key="3">
    <source>
        <dbReference type="EMBL" id="CAI8037290.1"/>
    </source>
</evidence>
<sequence>MNHGETPARRALRENSVAASEAVQRSLPQTLQYLKQEKFITANQLDGIITTGGVSAAVKAGQALSAVEVKVDSGNDPVKGREWLETFLKILRRQDIGEEAVAGEIAKLYDQAVPAAQVTAQATPPPQTSPPFSSTTPTTPRSGKLNIDRDVRRAKGCLKHLDREELKDLFQELGLYHSTVQNSYSGSTRAEYSERLIRDWIRGEDGVLTSEDYSGGATWENLRKALKELNHHGVANDI</sequence>
<keyword evidence="4" id="KW-1185">Reference proteome</keyword>
<evidence type="ECO:0000259" key="2">
    <source>
        <dbReference type="PROSITE" id="PS50017"/>
    </source>
</evidence>
<name>A0AA35SW93_GEOBA</name>
<dbReference type="EMBL" id="CASHTH010002922">
    <property type="protein sequence ID" value="CAI8037290.1"/>
    <property type="molecule type" value="Genomic_DNA"/>
</dbReference>
<dbReference type="PROSITE" id="PS50017">
    <property type="entry name" value="DEATH_DOMAIN"/>
    <property type="match status" value="1"/>
</dbReference>